<protein>
    <recommendedName>
        <fullName evidence="2">DNA mismatch repair protein MutS core domain-containing protein</fullName>
    </recommendedName>
</protein>
<dbReference type="GO" id="GO:0006298">
    <property type="term" value="P:mismatch repair"/>
    <property type="evidence" value="ECO:0007669"/>
    <property type="project" value="InterPro"/>
</dbReference>
<dbReference type="Proteomes" id="UP000281553">
    <property type="component" value="Unassembled WGS sequence"/>
</dbReference>
<dbReference type="GO" id="GO:0005524">
    <property type="term" value="F:ATP binding"/>
    <property type="evidence" value="ECO:0007669"/>
    <property type="project" value="InterPro"/>
</dbReference>
<name>A0A3P7Q669_DIBLA</name>
<sequence>MELTVDPLGRTPLGNYELAIRCLGAVIFYLKYCLADTEILSLGLIKEYQPPDAVSSTPGLSDQPFYERQVNMVLDSVTLENLEILSTGIKGSIKGSLLERLDSCCTPFGRRLLRSWVVNPPCHPATITRRQDAIEELMLLAPQLQGVRDGLRRLPDLERLLTK</sequence>
<reference evidence="3 4" key="1">
    <citation type="submission" date="2018-11" db="EMBL/GenBank/DDBJ databases">
        <authorList>
            <consortium name="Pathogen Informatics"/>
        </authorList>
    </citation>
    <scope>NUCLEOTIDE SEQUENCE [LARGE SCALE GENOMIC DNA]</scope>
</reference>
<keyword evidence="4" id="KW-1185">Reference proteome</keyword>
<dbReference type="InterPro" id="IPR007696">
    <property type="entry name" value="DNA_mismatch_repair_MutS_core"/>
</dbReference>
<accession>A0A3P7Q669</accession>
<organism evidence="3 4">
    <name type="scientific">Dibothriocephalus latus</name>
    <name type="common">Fish tapeworm</name>
    <name type="synonym">Diphyllobothrium latum</name>
    <dbReference type="NCBI Taxonomy" id="60516"/>
    <lineage>
        <taxon>Eukaryota</taxon>
        <taxon>Metazoa</taxon>
        <taxon>Spiralia</taxon>
        <taxon>Lophotrochozoa</taxon>
        <taxon>Platyhelminthes</taxon>
        <taxon>Cestoda</taxon>
        <taxon>Eucestoda</taxon>
        <taxon>Diphyllobothriidea</taxon>
        <taxon>Diphyllobothriidae</taxon>
        <taxon>Dibothriocephalus</taxon>
    </lineage>
</organism>
<dbReference type="InterPro" id="IPR045076">
    <property type="entry name" value="MutS"/>
</dbReference>
<comment type="similarity">
    <text evidence="1">Belongs to the DNA mismatch repair MutS family.</text>
</comment>
<dbReference type="InterPro" id="IPR036187">
    <property type="entry name" value="DNA_mismatch_repair_MutS_sf"/>
</dbReference>
<evidence type="ECO:0000259" key="2">
    <source>
        <dbReference type="Pfam" id="PF05192"/>
    </source>
</evidence>
<dbReference type="GO" id="GO:0032301">
    <property type="term" value="C:MutSalpha complex"/>
    <property type="evidence" value="ECO:0007669"/>
    <property type="project" value="TreeGrafter"/>
</dbReference>
<dbReference type="GO" id="GO:0140664">
    <property type="term" value="F:ATP-dependent DNA damage sensor activity"/>
    <property type="evidence" value="ECO:0007669"/>
    <property type="project" value="InterPro"/>
</dbReference>
<dbReference type="PANTHER" id="PTHR11361:SF148">
    <property type="entry name" value="DNA MISMATCH REPAIR PROTEIN MSH6"/>
    <property type="match status" value="1"/>
</dbReference>
<dbReference type="OrthoDB" id="10252754at2759"/>
<evidence type="ECO:0000313" key="4">
    <source>
        <dbReference type="Proteomes" id="UP000281553"/>
    </source>
</evidence>
<dbReference type="SUPFAM" id="SSF48334">
    <property type="entry name" value="DNA repair protein MutS, domain III"/>
    <property type="match status" value="1"/>
</dbReference>
<evidence type="ECO:0000313" key="3">
    <source>
        <dbReference type="EMBL" id="VDN26106.1"/>
    </source>
</evidence>
<dbReference type="PANTHER" id="PTHR11361">
    <property type="entry name" value="DNA MISMATCH REPAIR PROTEIN MUTS FAMILY MEMBER"/>
    <property type="match status" value="1"/>
</dbReference>
<evidence type="ECO:0000256" key="1">
    <source>
        <dbReference type="ARBA" id="ARBA00006271"/>
    </source>
</evidence>
<dbReference type="GO" id="GO:0030983">
    <property type="term" value="F:mismatched DNA binding"/>
    <property type="evidence" value="ECO:0007669"/>
    <property type="project" value="InterPro"/>
</dbReference>
<dbReference type="InterPro" id="IPR036678">
    <property type="entry name" value="MutS_con_dom_sf"/>
</dbReference>
<dbReference type="Gene3D" id="3.30.420.110">
    <property type="entry name" value="MutS, connector domain"/>
    <property type="match status" value="1"/>
</dbReference>
<gene>
    <name evidence="3" type="ORF">DILT_LOCUS14738</name>
</gene>
<feature type="domain" description="DNA mismatch repair protein MutS core" evidence="2">
    <location>
        <begin position="78"/>
        <end position="163"/>
    </location>
</feature>
<dbReference type="AlphaFoldDB" id="A0A3P7Q669"/>
<dbReference type="Gene3D" id="1.10.1420.10">
    <property type="match status" value="1"/>
</dbReference>
<proteinExistence type="inferred from homology"/>
<dbReference type="Pfam" id="PF05192">
    <property type="entry name" value="MutS_III"/>
    <property type="match status" value="1"/>
</dbReference>
<dbReference type="EMBL" id="UYRU01075645">
    <property type="protein sequence ID" value="VDN26106.1"/>
    <property type="molecule type" value="Genomic_DNA"/>
</dbReference>